<evidence type="ECO:0000313" key="2">
    <source>
        <dbReference type="Proteomes" id="UP000237319"/>
    </source>
</evidence>
<gene>
    <name evidence="1" type="ORF">LYSIN_01562</name>
</gene>
<name>A0A2S5D126_LYSSH</name>
<evidence type="ECO:0000313" key="1">
    <source>
        <dbReference type="EMBL" id="POZ56779.1"/>
    </source>
</evidence>
<protein>
    <recommendedName>
        <fullName evidence="3">Replication protein</fullName>
    </recommendedName>
</protein>
<evidence type="ECO:0008006" key="3">
    <source>
        <dbReference type="Google" id="ProtNLM"/>
    </source>
</evidence>
<keyword evidence="2" id="KW-1185">Reference proteome</keyword>
<reference evidence="1 2" key="1">
    <citation type="submission" date="2017-11" db="EMBL/GenBank/DDBJ databases">
        <title>Genome sequence of Lysinibacillus sphaericus, a lignin-degrading bacteria isolated from municipal solid waste soil.</title>
        <authorList>
            <person name="Persinoti G.F."/>
            <person name="Paixao D.A."/>
            <person name="Bugg T.D."/>
            <person name="Squina F.M."/>
        </authorList>
    </citation>
    <scope>NUCLEOTIDE SEQUENCE [LARGE SCALE GENOMIC DNA]</scope>
    <source>
        <strain evidence="1 2">A1</strain>
    </source>
</reference>
<accession>A0A2S5D126</accession>
<proteinExistence type="predicted"/>
<organism evidence="1 2">
    <name type="scientific">Lysinibacillus sphaericus</name>
    <name type="common">Bacillus sphaericus</name>
    <dbReference type="NCBI Taxonomy" id="1421"/>
    <lineage>
        <taxon>Bacteria</taxon>
        <taxon>Bacillati</taxon>
        <taxon>Bacillota</taxon>
        <taxon>Bacilli</taxon>
        <taxon>Bacillales</taxon>
        <taxon>Bacillaceae</taxon>
        <taxon>Lysinibacillus</taxon>
    </lineage>
</organism>
<dbReference type="EMBL" id="PGLV01000001">
    <property type="protein sequence ID" value="POZ56779.1"/>
    <property type="molecule type" value="Genomic_DNA"/>
</dbReference>
<sequence length="356" mass="41636">MLKMAKKTKAKLPNVAFGFGTKFHLTADEIMVYIHIQFAKQVGLMDSEVTRTTVDMLIDDLGWWTSKESRDRSKMVKILESLETKGYITVESTNEKMSKGILTITIVAELRETKAEASVKWKVNSFKFFGYTEIFGDDYNLAEKDGQKLIVIAYVLWRSGLEGYKIANKEWELVLDVTDKTAREIVNKTAVVKISGAKYKDEDGQVKQEPNTYIPEKKVSVKSKMERTDQRATNMTYLEKFREKVTDIKYMHDDEVLMELNDSKTKLTWKGYKAWKETDCPILKEAGNKKFEILEKAGQTWIREKLENDYQERLISQQRTHRMMEIHMNNIEGYEEFQTSYKPKENKENIFFDECM</sequence>
<dbReference type="Proteomes" id="UP000237319">
    <property type="component" value="Unassembled WGS sequence"/>
</dbReference>
<comment type="caution">
    <text evidence="1">The sequence shown here is derived from an EMBL/GenBank/DDBJ whole genome shotgun (WGS) entry which is preliminary data.</text>
</comment>
<dbReference type="RefSeq" id="WP_103976811.1">
    <property type="nucleotide sequence ID" value="NZ_PGLV01000001.1"/>
</dbReference>
<dbReference type="AlphaFoldDB" id="A0A2S5D126"/>